<feature type="region of interest" description="Disordered" evidence="2">
    <location>
        <begin position="533"/>
        <end position="591"/>
    </location>
</feature>
<feature type="domain" description="HNH nuclease" evidence="3">
    <location>
        <begin position="473"/>
        <end position="524"/>
    </location>
</feature>
<dbReference type="InterPro" id="IPR003615">
    <property type="entry name" value="HNH_nuc"/>
</dbReference>
<comment type="similarity">
    <text evidence="1">Belongs to the Rv1128c/1148c/1588c/1702c/1945/3466 family.</text>
</comment>
<dbReference type="InterPro" id="IPR003870">
    <property type="entry name" value="DUF222"/>
</dbReference>
<feature type="compositionally biased region" description="Pro residues" evidence="2">
    <location>
        <begin position="563"/>
        <end position="573"/>
    </location>
</feature>
<dbReference type="SMART" id="SM00507">
    <property type="entry name" value="HNHc"/>
    <property type="match status" value="1"/>
</dbReference>
<dbReference type="Pfam" id="PF02720">
    <property type="entry name" value="DUF222"/>
    <property type="match status" value="1"/>
</dbReference>
<dbReference type="Gene3D" id="1.10.30.50">
    <property type="match status" value="1"/>
</dbReference>
<proteinExistence type="inferred from homology"/>
<keyword evidence="5" id="KW-1185">Reference proteome</keyword>
<accession>A0ABP5YFY8</accession>
<sequence>MFDDATVPTTEALEALVSALSRVGAVEGGAGVGGAGVDGAGGEQLSADQELSDQARVDQLAVLERVKSAVAAAQVRVTAAFVDSQEQVAQAWSQRARECSDAGDFDGWRAARDQARAATFDEGDVRGTPARGSGEGTGDTRSESRGDRRSEGRSQDRGDGRGESRGDSQRSGGGEAGAGSRRRRRRPSGMAGVAAQVALARHESPVRGAGHVRLALALTRDMPRTLAALETGQLSEWRVQIIVRETAVLTPADRRLVDAEINTDPSQPVAGLGDRDLARRVRAVTYRIDAASVMARAAKAETDRRVTLRPAPDTMAYVTALLPVAQAVAAHAALTVAADTARAAGDERGKGQVMADTLVTPLTGQAAPDGVPVEIQLVMTDRALLAGDDTPAQLTGYGPVPAAWVRDLLTRLQLATASAIGSATGSGTGSVPQDGVEASGARAAGVWLRRLFIQPATGALVAMDSTRRTFDGGLRRYLLTRDAATCRTPWCDAPARHLDHIRDHAAGGPTTDTNGQALCVRCNHTKQLPGFTATTATAGQPGTPHTVRTTTPTGHTYTSQAPPLLPGLPPGPRPGLSLEQPPEPGEPDMLSPFEHALTLALAA</sequence>
<dbReference type="EMBL" id="BAAARE010000004">
    <property type="protein sequence ID" value="GAA2477038.1"/>
    <property type="molecule type" value="Genomic_DNA"/>
</dbReference>
<gene>
    <name evidence="4" type="ORF">GCM10009858_13160</name>
</gene>
<organism evidence="4 5">
    <name type="scientific">Terrabacter carboxydivorans</name>
    <dbReference type="NCBI Taxonomy" id="619730"/>
    <lineage>
        <taxon>Bacteria</taxon>
        <taxon>Bacillati</taxon>
        <taxon>Actinomycetota</taxon>
        <taxon>Actinomycetes</taxon>
        <taxon>Micrococcales</taxon>
        <taxon>Intrasporangiaceae</taxon>
        <taxon>Terrabacter</taxon>
    </lineage>
</organism>
<name>A0ABP5YFY8_9MICO</name>
<comment type="caution">
    <text evidence="4">The sequence shown here is derived from an EMBL/GenBank/DDBJ whole genome shotgun (WGS) entry which is preliminary data.</text>
</comment>
<evidence type="ECO:0000313" key="4">
    <source>
        <dbReference type="EMBL" id="GAA2477038.1"/>
    </source>
</evidence>
<protein>
    <recommendedName>
        <fullName evidence="3">HNH nuclease domain-containing protein</fullName>
    </recommendedName>
</protein>
<dbReference type="Proteomes" id="UP001500730">
    <property type="component" value="Unassembled WGS sequence"/>
</dbReference>
<evidence type="ECO:0000259" key="3">
    <source>
        <dbReference type="SMART" id="SM00507"/>
    </source>
</evidence>
<evidence type="ECO:0000256" key="2">
    <source>
        <dbReference type="SAM" id="MobiDB-lite"/>
    </source>
</evidence>
<dbReference type="InterPro" id="IPR002711">
    <property type="entry name" value="HNH"/>
</dbReference>
<dbReference type="Pfam" id="PF01844">
    <property type="entry name" value="HNH"/>
    <property type="match status" value="1"/>
</dbReference>
<reference evidence="5" key="1">
    <citation type="journal article" date="2019" name="Int. J. Syst. Evol. Microbiol.">
        <title>The Global Catalogue of Microorganisms (GCM) 10K type strain sequencing project: providing services to taxonomists for standard genome sequencing and annotation.</title>
        <authorList>
            <consortium name="The Broad Institute Genomics Platform"/>
            <consortium name="The Broad Institute Genome Sequencing Center for Infectious Disease"/>
            <person name="Wu L."/>
            <person name="Ma J."/>
        </authorList>
    </citation>
    <scope>NUCLEOTIDE SEQUENCE [LARGE SCALE GENOMIC DNA]</scope>
    <source>
        <strain evidence="5">JCM 16259</strain>
    </source>
</reference>
<evidence type="ECO:0000256" key="1">
    <source>
        <dbReference type="ARBA" id="ARBA00023450"/>
    </source>
</evidence>
<feature type="compositionally biased region" description="Low complexity" evidence="2">
    <location>
        <begin position="533"/>
        <end position="558"/>
    </location>
</feature>
<feature type="region of interest" description="Disordered" evidence="2">
    <location>
        <begin position="115"/>
        <end position="194"/>
    </location>
</feature>
<dbReference type="CDD" id="cd00085">
    <property type="entry name" value="HNHc"/>
    <property type="match status" value="1"/>
</dbReference>
<feature type="compositionally biased region" description="Basic and acidic residues" evidence="2">
    <location>
        <begin position="138"/>
        <end position="168"/>
    </location>
</feature>
<evidence type="ECO:0000313" key="5">
    <source>
        <dbReference type="Proteomes" id="UP001500730"/>
    </source>
</evidence>